<organism evidence="4 5">
    <name type="scientific">Mesorhizobium marinum</name>
    <dbReference type="NCBI Taxonomy" id="3228790"/>
    <lineage>
        <taxon>Bacteria</taxon>
        <taxon>Pseudomonadati</taxon>
        <taxon>Pseudomonadota</taxon>
        <taxon>Alphaproteobacteria</taxon>
        <taxon>Hyphomicrobiales</taxon>
        <taxon>Phyllobacteriaceae</taxon>
        <taxon>Mesorhizobium</taxon>
    </lineage>
</organism>
<name>A0ABV3R6L2_9HYPH</name>
<gene>
    <name evidence="4" type="ORF">ABUE31_22165</name>
</gene>
<keyword evidence="1 4" id="KW-0238">DNA-binding</keyword>
<dbReference type="InterPro" id="IPR000551">
    <property type="entry name" value="MerR-type_HTH_dom"/>
</dbReference>
<evidence type="ECO:0000256" key="1">
    <source>
        <dbReference type="ARBA" id="ARBA00023125"/>
    </source>
</evidence>
<dbReference type="Gene3D" id="1.10.1660.10">
    <property type="match status" value="1"/>
</dbReference>
<dbReference type="InterPro" id="IPR047057">
    <property type="entry name" value="MerR_fam"/>
</dbReference>
<dbReference type="PROSITE" id="PS50937">
    <property type="entry name" value="HTH_MERR_2"/>
    <property type="match status" value="1"/>
</dbReference>
<feature type="domain" description="HTH merR-type" evidence="3">
    <location>
        <begin position="26"/>
        <end position="93"/>
    </location>
</feature>
<sequence length="154" mass="17300">MTMTFNQAGAAAPANDAVVPEADEEYARIGEMAKMFDVTLRTLRFYEDKGLLSPKRDGSTRLYTRRDRARLKLILLGRKIGFSLRDVKQIMDLYDPSGANTKQLRLTMDKSEKQLARLQKQRAAIDDAIAELSDMMTAVRRMLAERSAPTAVAS</sequence>
<proteinExistence type="predicted"/>
<comment type="caution">
    <text evidence="4">The sequence shown here is derived from an EMBL/GenBank/DDBJ whole genome shotgun (WGS) entry which is preliminary data.</text>
</comment>
<evidence type="ECO:0000313" key="5">
    <source>
        <dbReference type="Proteomes" id="UP001556196"/>
    </source>
</evidence>
<dbReference type="Proteomes" id="UP001556196">
    <property type="component" value="Unassembled WGS sequence"/>
</dbReference>
<dbReference type="EMBL" id="JBFOCI010000010">
    <property type="protein sequence ID" value="MEW9808705.1"/>
    <property type="molecule type" value="Genomic_DNA"/>
</dbReference>
<keyword evidence="5" id="KW-1185">Reference proteome</keyword>
<dbReference type="RefSeq" id="WP_367725949.1">
    <property type="nucleotide sequence ID" value="NZ_JBFOCH010000012.1"/>
</dbReference>
<keyword evidence="2" id="KW-0175">Coiled coil</keyword>
<reference evidence="4 5" key="1">
    <citation type="submission" date="2024-06" db="EMBL/GenBank/DDBJ databases">
        <authorList>
            <person name="Tuo L."/>
        </authorList>
    </citation>
    <scope>NUCLEOTIDE SEQUENCE [LARGE SCALE GENOMIC DNA]</scope>
    <source>
        <strain evidence="4 5">ZMM04-5</strain>
    </source>
</reference>
<feature type="coiled-coil region" evidence="2">
    <location>
        <begin position="101"/>
        <end position="135"/>
    </location>
</feature>
<evidence type="ECO:0000259" key="3">
    <source>
        <dbReference type="PROSITE" id="PS50937"/>
    </source>
</evidence>
<dbReference type="GO" id="GO:0003677">
    <property type="term" value="F:DNA binding"/>
    <property type="evidence" value="ECO:0007669"/>
    <property type="project" value="UniProtKB-KW"/>
</dbReference>
<evidence type="ECO:0000256" key="2">
    <source>
        <dbReference type="SAM" id="Coils"/>
    </source>
</evidence>
<protein>
    <submittedName>
        <fullName evidence="4">MerR family DNA-binding transcriptional regulator</fullName>
    </submittedName>
</protein>
<dbReference type="CDD" id="cd04776">
    <property type="entry name" value="HTH_GnyR"/>
    <property type="match status" value="1"/>
</dbReference>
<dbReference type="SUPFAM" id="SSF46955">
    <property type="entry name" value="Putative DNA-binding domain"/>
    <property type="match status" value="1"/>
</dbReference>
<dbReference type="InterPro" id="IPR009061">
    <property type="entry name" value="DNA-bd_dom_put_sf"/>
</dbReference>
<dbReference type="SMART" id="SM00422">
    <property type="entry name" value="HTH_MERR"/>
    <property type="match status" value="1"/>
</dbReference>
<accession>A0ABV3R6L2</accession>
<evidence type="ECO:0000313" key="4">
    <source>
        <dbReference type="EMBL" id="MEW9808705.1"/>
    </source>
</evidence>
<dbReference type="Pfam" id="PF13411">
    <property type="entry name" value="MerR_1"/>
    <property type="match status" value="1"/>
</dbReference>
<dbReference type="PANTHER" id="PTHR30204">
    <property type="entry name" value="REDOX-CYCLING DRUG-SENSING TRANSCRIPTIONAL ACTIVATOR SOXR"/>
    <property type="match status" value="1"/>
</dbReference>
<dbReference type="PANTHER" id="PTHR30204:SF58">
    <property type="entry name" value="HTH-TYPE TRANSCRIPTIONAL REGULATOR YFMP"/>
    <property type="match status" value="1"/>
</dbReference>